<proteinExistence type="predicted"/>
<name>A0A4C1ZTS8_EUMVA</name>
<sequence>MMRDRHGKLDMFAMHNVRQTFIGFNLSDILKVKTLILLHIITHTASLDSILGRKIDIASPRRSYRWPAFGRSPYHRRLSERDGAIQKRRIHFHLSKRTRTAPPALDAQSSAAGKTNNLSSASTIFSKNKRRQ</sequence>
<evidence type="ECO:0000256" key="1">
    <source>
        <dbReference type="SAM" id="MobiDB-lite"/>
    </source>
</evidence>
<dbReference type="Proteomes" id="UP000299102">
    <property type="component" value="Unassembled WGS sequence"/>
</dbReference>
<accession>A0A4C1ZTS8</accession>
<evidence type="ECO:0000313" key="2">
    <source>
        <dbReference type="EMBL" id="GBP90832.1"/>
    </source>
</evidence>
<feature type="region of interest" description="Disordered" evidence="1">
    <location>
        <begin position="95"/>
        <end position="132"/>
    </location>
</feature>
<comment type="caution">
    <text evidence="2">The sequence shown here is derived from an EMBL/GenBank/DDBJ whole genome shotgun (WGS) entry which is preliminary data.</text>
</comment>
<keyword evidence="3" id="KW-1185">Reference proteome</keyword>
<dbReference type="AlphaFoldDB" id="A0A4C1ZTS8"/>
<protein>
    <submittedName>
        <fullName evidence="2">Uncharacterized protein</fullName>
    </submittedName>
</protein>
<organism evidence="2 3">
    <name type="scientific">Eumeta variegata</name>
    <name type="common">Bagworm moth</name>
    <name type="synonym">Eumeta japonica</name>
    <dbReference type="NCBI Taxonomy" id="151549"/>
    <lineage>
        <taxon>Eukaryota</taxon>
        <taxon>Metazoa</taxon>
        <taxon>Ecdysozoa</taxon>
        <taxon>Arthropoda</taxon>
        <taxon>Hexapoda</taxon>
        <taxon>Insecta</taxon>
        <taxon>Pterygota</taxon>
        <taxon>Neoptera</taxon>
        <taxon>Endopterygota</taxon>
        <taxon>Lepidoptera</taxon>
        <taxon>Glossata</taxon>
        <taxon>Ditrysia</taxon>
        <taxon>Tineoidea</taxon>
        <taxon>Psychidae</taxon>
        <taxon>Oiketicinae</taxon>
        <taxon>Eumeta</taxon>
    </lineage>
</organism>
<feature type="compositionally biased region" description="Polar residues" evidence="1">
    <location>
        <begin position="107"/>
        <end position="126"/>
    </location>
</feature>
<dbReference type="EMBL" id="BGZK01002116">
    <property type="protein sequence ID" value="GBP90832.1"/>
    <property type="molecule type" value="Genomic_DNA"/>
</dbReference>
<evidence type="ECO:0000313" key="3">
    <source>
        <dbReference type="Proteomes" id="UP000299102"/>
    </source>
</evidence>
<gene>
    <name evidence="2" type="ORF">EVAR_55333_1</name>
</gene>
<reference evidence="2 3" key="1">
    <citation type="journal article" date="2019" name="Commun. Biol.">
        <title>The bagworm genome reveals a unique fibroin gene that provides high tensile strength.</title>
        <authorList>
            <person name="Kono N."/>
            <person name="Nakamura H."/>
            <person name="Ohtoshi R."/>
            <person name="Tomita M."/>
            <person name="Numata K."/>
            <person name="Arakawa K."/>
        </authorList>
    </citation>
    <scope>NUCLEOTIDE SEQUENCE [LARGE SCALE GENOMIC DNA]</scope>
</reference>